<protein>
    <submittedName>
        <fullName evidence="1">Uncharacterized protein</fullName>
    </submittedName>
</protein>
<name>A0ABR4J7H7_9EURO</name>
<keyword evidence="2" id="KW-1185">Reference proteome</keyword>
<gene>
    <name evidence="1" type="ORF">BJY01DRAFT_222684</name>
</gene>
<reference evidence="1 2" key="1">
    <citation type="submission" date="2024-07" db="EMBL/GenBank/DDBJ databases">
        <title>Section-level genome sequencing and comparative genomics of Aspergillus sections Usti and Cavernicolus.</title>
        <authorList>
            <consortium name="Lawrence Berkeley National Laboratory"/>
            <person name="Nybo J.L."/>
            <person name="Vesth T.C."/>
            <person name="Theobald S."/>
            <person name="Frisvad J.C."/>
            <person name="Larsen T.O."/>
            <person name="Kjaerboelling I."/>
            <person name="Rothschild-Mancinelli K."/>
            <person name="Lyhne E.K."/>
            <person name="Kogle M.E."/>
            <person name="Barry K."/>
            <person name="Clum A."/>
            <person name="Na H."/>
            <person name="Ledsgaard L."/>
            <person name="Lin J."/>
            <person name="Lipzen A."/>
            <person name="Kuo A."/>
            <person name="Riley R."/>
            <person name="Mondo S."/>
            <person name="Labutti K."/>
            <person name="Haridas S."/>
            <person name="Pangalinan J."/>
            <person name="Salamov A.A."/>
            <person name="Simmons B.A."/>
            <person name="Magnuson J.K."/>
            <person name="Chen J."/>
            <person name="Drula E."/>
            <person name="Henrissat B."/>
            <person name="Wiebenga A."/>
            <person name="Lubbers R.J."/>
            <person name="Gomes A.C."/>
            <person name="Makela M.R."/>
            <person name="Stajich J."/>
            <person name="Grigoriev I.V."/>
            <person name="Mortensen U.H."/>
            <person name="De Vries R.P."/>
            <person name="Baker S.E."/>
            <person name="Andersen M.R."/>
        </authorList>
    </citation>
    <scope>NUCLEOTIDE SEQUENCE [LARGE SCALE GENOMIC DNA]</scope>
    <source>
        <strain evidence="1 2">CBS 123904</strain>
    </source>
</reference>
<comment type="caution">
    <text evidence="1">The sequence shown here is derived from an EMBL/GenBank/DDBJ whole genome shotgun (WGS) entry which is preliminary data.</text>
</comment>
<evidence type="ECO:0000313" key="2">
    <source>
        <dbReference type="Proteomes" id="UP001610446"/>
    </source>
</evidence>
<evidence type="ECO:0000313" key="1">
    <source>
        <dbReference type="EMBL" id="KAL2835971.1"/>
    </source>
</evidence>
<organism evidence="1 2">
    <name type="scientific">Aspergillus pseudoustus</name>
    <dbReference type="NCBI Taxonomy" id="1810923"/>
    <lineage>
        <taxon>Eukaryota</taxon>
        <taxon>Fungi</taxon>
        <taxon>Dikarya</taxon>
        <taxon>Ascomycota</taxon>
        <taxon>Pezizomycotina</taxon>
        <taxon>Eurotiomycetes</taxon>
        <taxon>Eurotiomycetidae</taxon>
        <taxon>Eurotiales</taxon>
        <taxon>Aspergillaceae</taxon>
        <taxon>Aspergillus</taxon>
        <taxon>Aspergillus subgen. Nidulantes</taxon>
    </lineage>
</organism>
<sequence length="171" mass="18961">MYKDFDLVGVNLERADKVTNDAALDRDGGFASLGRHTQRPWVEERSVVGGEHSLLLGKLLDDLELLHDKSELAKVAVMRALRGPPFQAKHIVLVYSDQINAVVGAVPAAHIAYQGEQDELRTSGPVPANARRVVGKCHHGYLLLCLCECTLRPCSIQSYLPRVQWIPEGRR</sequence>
<dbReference type="EMBL" id="JBFXLU010000188">
    <property type="protein sequence ID" value="KAL2835971.1"/>
    <property type="molecule type" value="Genomic_DNA"/>
</dbReference>
<dbReference type="Proteomes" id="UP001610446">
    <property type="component" value="Unassembled WGS sequence"/>
</dbReference>
<proteinExistence type="predicted"/>
<accession>A0ABR4J7H7</accession>